<dbReference type="InterPro" id="IPR001478">
    <property type="entry name" value="PDZ"/>
</dbReference>
<evidence type="ECO:0000256" key="3">
    <source>
        <dbReference type="ARBA" id="ARBA00010541"/>
    </source>
</evidence>
<keyword evidence="11" id="KW-0720">Serine protease</keyword>
<evidence type="ECO:0000259" key="17">
    <source>
        <dbReference type="PROSITE" id="PS50106"/>
    </source>
</evidence>
<comment type="similarity">
    <text evidence="3">Belongs to the peptidase S1C family.</text>
</comment>
<evidence type="ECO:0000256" key="4">
    <source>
        <dbReference type="ARBA" id="ARBA00013035"/>
    </source>
</evidence>
<dbReference type="GO" id="GO:0042597">
    <property type="term" value="C:periplasmic space"/>
    <property type="evidence" value="ECO:0007669"/>
    <property type="project" value="UniProtKB-SubCell"/>
</dbReference>
<keyword evidence="12" id="KW-0346">Stress response</keyword>
<evidence type="ECO:0000256" key="8">
    <source>
        <dbReference type="ARBA" id="ARBA00022737"/>
    </source>
</evidence>
<dbReference type="EMBL" id="WTYL01000004">
    <property type="protein sequence ID" value="MXP45520.1"/>
    <property type="molecule type" value="Genomic_DNA"/>
</dbReference>
<dbReference type="GO" id="GO:0006508">
    <property type="term" value="P:proteolysis"/>
    <property type="evidence" value="ECO:0007669"/>
    <property type="project" value="UniProtKB-KW"/>
</dbReference>
<proteinExistence type="inferred from homology"/>
<dbReference type="Pfam" id="PF17820">
    <property type="entry name" value="PDZ_6"/>
    <property type="match status" value="1"/>
</dbReference>
<evidence type="ECO:0000313" key="19">
    <source>
        <dbReference type="Proteomes" id="UP000431922"/>
    </source>
</evidence>
<dbReference type="AlphaFoldDB" id="A0A845B575"/>
<dbReference type="InterPro" id="IPR011782">
    <property type="entry name" value="Pept_S1C_Do"/>
</dbReference>
<feature type="binding site" evidence="15">
    <location>
        <position position="125"/>
    </location>
    <ligand>
        <name>substrate</name>
    </ligand>
</feature>
<dbReference type="InterPro" id="IPR036034">
    <property type="entry name" value="PDZ_sf"/>
</dbReference>
<evidence type="ECO:0000256" key="12">
    <source>
        <dbReference type="ARBA" id="ARBA00023016"/>
    </source>
</evidence>
<keyword evidence="9" id="KW-0574">Periplasm</keyword>
<dbReference type="Gene3D" id="2.40.10.120">
    <property type="match status" value="1"/>
</dbReference>
<dbReference type="InterPro" id="IPR001940">
    <property type="entry name" value="Peptidase_S1C"/>
</dbReference>
<dbReference type="OrthoDB" id="9758917at2"/>
<evidence type="ECO:0000256" key="16">
    <source>
        <dbReference type="SAM" id="MobiDB-lite"/>
    </source>
</evidence>
<gene>
    <name evidence="18" type="ORF">GRI65_13790</name>
</gene>
<evidence type="ECO:0000256" key="11">
    <source>
        <dbReference type="ARBA" id="ARBA00022825"/>
    </source>
</evidence>
<keyword evidence="10" id="KW-0378">Hydrolase</keyword>
<evidence type="ECO:0000256" key="14">
    <source>
        <dbReference type="PIRSR" id="PIRSR611782-1"/>
    </source>
</evidence>
<dbReference type="GO" id="GO:0004252">
    <property type="term" value="F:serine-type endopeptidase activity"/>
    <property type="evidence" value="ECO:0007669"/>
    <property type="project" value="InterPro"/>
</dbReference>
<feature type="region of interest" description="Disordered" evidence="16">
    <location>
        <begin position="390"/>
        <end position="412"/>
    </location>
</feature>
<feature type="active site" description="Charge relay system" evidence="14">
    <location>
        <position position="125"/>
    </location>
</feature>
<evidence type="ECO:0000256" key="5">
    <source>
        <dbReference type="ARBA" id="ARBA00013958"/>
    </source>
</evidence>
<comment type="caution">
    <text evidence="18">The sequence shown here is derived from an EMBL/GenBank/DDBJ whole genome shotgun (WGS) entry which is preliminary data.</text>
</comment>
<feature type="active site" description="Charge relay system" evidence="14">
    <location>
        <position position="239"/>
    </location>
</feature>
<evidence type="ECO:0000256" key="9">
    <source>
        <dbReference type="ARBA" id="ARBA00022764"/>
    </source>
</evidence>
<dbReference type="PRINTS" id="PR00834">
    <property type="entry name" value="PROTEASES2C"/>
</dbReference>
<evidence type="ECO:0000256" key="7">
    <source>
        <dbReference type="ARBA" id="ARBA00022729"/>
    </source>
</evidence>
<feature type="binding site" evidence="15">
    <location>
        <begin position="237"/>
        <end position="239"/>
    </location>
    <ligand>
        <name>substrate</name>
    </ligand>
</feature>
<evidence type="ECO:0000256" key="13">
    <source>
        <dbReference type="ARBA" id="ARBA00032850"/>
    </source>
</evidence>
<sequence>MRYAYGLTSALLVGGAAISLVTGFPAGAQVAQNEGLQMERAVPRAGAPESFADLTAQLQPAVVNISTRQRVEVQRSANPFAGTPFADLFGQRGGAQPQEPITREAQSLGSGFIVSADGYVVTNNHVISPPSDSNGPRGTVEEITVTMPDGTEYPAKLIGNDAASDLAVLKINRGEPFPFVKFGDSAQARVGDWVIAIGNPFGLGGTVTSGIVSAVYRNAGGGAYDRYLQTDASINRGNSGGPLFDMQGNVIGINNAIFSPSGGNVGIGFAIPADVAAPIVEQLKSGKRIERGYLGVSIQPVSADMANALGLPRNRGEIVQVVRDDSPAAAAGIEPGDVVTKVNNKEITSDQTLSFLVANIAPGTRIPVELYREGTRRTVTLTVGQFPTEEELAEEPAFDPDAETPMPEGQSSGMLEESLGLQVIPLTQQIAGQLGLPGTTQGVVVAAVDPNSDAGTKGLRRGDVILSANYKSVTSPADLERLAKEAKDSGREALFLRFQRRGNPPVYTSIRFARR</sequence>
<name>A0A845B575_9SPHN</name>
<dbReference type="PANTHER" id="PTHR22939">
    <property type="entry name" value="SERINE PROTEASE FAMILY S1C HTRA-RELATED"/>
    <property type="match status" value="1"/>
</dbReference>
<dbReference type="InterPro" id="IPR041489">
    <property type="entry name" value="PDZ_6"/>
</dbReference>
<comment type="catalytic activity">
    <reaction evidence="1">
        <text>Acts on substrates that are at least partially unfolded. The cleavage site P1 residue is normally between a pair of hydrophobic residues, such as Val-|-Val.</text>
        <dbReference type="EC" id="3.4.21.107"/>
    </reaction>
</comment>
<feature type="domain" description="PDZ" evidence="17">
    <location>
        <begin position="279"/>
        <end position="356"/>
    </location>
</feature>
<feature type="domain" description="PDZ" evidence="17">
    <location>
        <begin position="423"/>
        <end position="501"/>
    </location>
</feature>
<dbReference type="SUPFAM" id="SSF50156">
    <property type="entry name" value="PDZ domain-like"/>
    <property type="match status" value="2"/>
</dbReference>
<dbReference type="PANTHER" id="PTHR22939:SF130">
    <property type="entry name" value="PERIPLASMIC SERINE ENDOPROTEASE DEGP-LIKE-RELATED"/>
    <property type="match status" value="1"/>
</dbReference>
<keyword evidence="8" id="KW-0677">Repeat</keyword>
<evidence type="ECO:0000256" key="15">
    <source>
        <dbReference type="PIRSR" id="PIRSR611782-2"/>
    </source>
</evidence>
<dbReference type="PROSITE" id="PS50106">
    <property type="entry name" value="PDZ"/>
    <property type="match status" value="2"/>
</dbReference>
<keyword evidence="6" id="KW-0645">Protease</keyword>
<organism evidence="18 19">
    <name type="scientific">Allopontixanthobacter sediminis</name>
    <dbReference type="NCBI Taxonomy" id="1689985"/>
    <lineage>
        <taxon>Bacteria</taxon>
        <taxon>Pseudomonadati</taxon>
        <taxon>Pseudomonadota</taxon>
        <taxon>Alphaproteobacteria</taxon>
        <taxon>Sphingomonadales</taxon>
        <taxon>Erythrobacteraceae</taxon>
        <taxon>Allopontixanthobacter</taxon>
    </lineage>
</organism>
<keyword evidence="7" id="KW-0732">Signal</keyword>
<dbReference type="InterPro" id="IPR009003">
    <property type="entry name" value="Peptidase_S1_PA"/>
</dbReference>
<keyword evidence="19" id="KW-1185">Reference proteome</keyword>
<feature type="compositionally biased region" description="Acidic residues" evidence="16">
    <location>
        <begin position="390"/>
        <end position="402"/>
    </location>
</feature>
<dbReference type="Proteomes" id="UP000431922">
    <property type="component" value="Unassembled WGS sequence"/>
</dbReference>
<reference evidence="18 19" key="1">
    <citation type="submission" date="2019-12" db="EMBL/GenBank/DDBJ databases">
        <title>Genomic-based taxomic classification of the family Erythrobacteraceae.</title>
        <authorList>
            <person name="Xu L."/>
        </authorList>
    </citation>
    <scope>NUCLEOTIDE SEQUENCE [LARGE SCALE GENOMIC DNA]</scope>
    <source>
        <strain evidence="18 19">KCTC 42453</strain>
    </source>
</reference>
<dbReference type="Pfam" id="PF13180">
    <property type="entry name" value="PDZ_2"/>
    <property type="match status" value="1"/>
</dbReference>
<dbReference type="RefSeq" id="WP_160757169.1">
    <property type="nucleotide sequence ID" value="NZ_WTYL01000004.1"/>
</dbReference>
<protein>
    <recommendedName>
        <fullName evidence="5">Probable periplasmic serine endoprotease DegP-like</fullName>
        <ecNumber evidence="4">3.4.21.107</ecNumber>
    </recommendedName>
    <alternativeName>
        <fullName evidence="13">Protease Do</fullName>
    </alternativeName>
</protein>
<evidence type="ECO:0000256" key="2">
    <source>
        <dbReference type="ARBA" id="ARBA00004418"/>
    </source>
</evidence>
<dbReference type="SMART" id="SM00228">
    <property type="entry name" value="PDZ"/>
    <property type="match status" value="2"/>
</dbReference>
<evidence type="ECO:0000256" key="1">
    <source>
        <dbReference type="ARBA" id="ARBA00001772"/>
    </source>
</evidence>
<evidence type="ECO:0000256" key="6">
    <source>
        <dbReference type="ARBA" id="ARBA00022670"/>
    </source>
</evidence>
<evidence type="ECO:0000313" key="18">
    <source>
        <dbReference type="EMBL" id="MXP45520.1"/>
    </source>
</evidence>
<feature type="active site" description="Charge relay system" evidence="14">
    <location>
        <position position="165"/>
    </location>
</feature>
<dbReference type="EC" id="3.4.21.107" evidence="4"/>
<evidence type="ECO:0000256" key="10">
    <source>
        <dbReference type="ARBA" id="ARBA00022801"/>
    </source>
</evidence>
<dbReference type="SUPFAM" id="SSF50494">
    <property type="entry name" value="Trypsin-like serine proteases"/>
    <property type="match status" value="1"/>
</dbReference>
<feature type="binding site" evidence="15">
    <location>
        <position position="165"/>
    </location>
    <ligand>
        <name>substrate</name>
    </ligand>
</feature>
<comment type="subcellular location">
    <subcellularLocation>
        <location evidence="2">Periplasm</location>
    </subcellularLocation>
</comment>
<dbReference type="NCBIfam" id="TIGR02037">
    <property type="entry name" value="degP_htrA_DO"/>
    <property type="match status" value="1"/>
</dbReference>
<dbReference type="Pfam" id="PF13365">
    <property type="entry name" value="Trypsin_2"/>
    <property type="match status" value="1"/>
</dbReference>
<dbReference type="Gene3D" id="2.30.42.10">
    <property type="match status" value="2"/>
</dbReference>
<accession>A0A845B575</accession>